<name>A0A1G4H754_PLAVI</name>
<evidence type="ECO:0000313" key="3">
    <source>
        <dbReference type="Proteomes" id="UP000305196"/>
    </source>
</evidence>
<dbReference type="VEuPathDB" id="PlasmoDB:PVP01_0218400"/>
<keyword evidence="1" id="KW-0812">Transmembrane</keyword>
<dbReference type="Proteomes" id="UP000305196">
    <property type="component" value="Chromosome 2"/>
</dbReference>
<reference evidence="2 3" key="1">
    <citation type="submission" date="2016-07" db="EMBL/GenBank/DDBJ databases">
        <authorList>
            <consortium name="Pathogen Informatics"/>
        </authorList>
    </citation>
    <scope>NUCLEOTIDE SEQUENCE [LARGE SCALE GENOMIC DNA]</scope>
</reference>
<dbReference type="EMBL" id="LT615257">
    <property type="protein sequence ID" value="SCO70724.1"/>
    <property type="molecule type" value="Genomic_DNA"/>
</dbReference>
<protein>
    <submittedName>
        <fullName evidence="2">VIR protein</fullName>
    </submittedName>
</protein>
<sequence length="136" mass="15903">MFNNINTQITIAITGITVTSNSLGINTLEDGKTNSKYSEGSEETFTQGDIISRIFNFINYKMSIKTYIIAAFLPFVIFLLWKFLIKYTPLSILVDKKKKKKRKKMNARLERILLDPSYQREKNIPLAYSPYEYYTY</sequence>
<keyword evidence="1" id="KW-1133">Transmembrane helix</keyword>
<evidence type="ECO:0000256" key="1">
    <source>
        <dbReference type="SAM" id="Phobius"/>
    </source>
</evidence>
<organism evidence="2 3">
    <name type="scientific">Plasmodium vivax</name>
    <name type="common">malaria parasite P. vivax</name>
    <dbReference type="NCBI Taxonomy" id="5855"/>
    <lineage>
        <taxon>Eukaryota</taxon>
        <taxon>Sar</taxon>
        <taxon>Alveolata</taxon>
        <taxon>Apicomplexa</taxon>
        <taxon>Aconoidasida</taxon>
        <taxon>Haemosporida</taxon>
        <taxon>Plasmodiidae</taxon>
        <taxon>Plasmodium</taxon>
        <taxon>Plasmodium (Plasmodium)</taxon>
    </lineage>
</organism>
<dbReference type="VEuPathDB" id="PlasmoDB:PVW1_020025800"/>
<keyword evidence="1" id="KW-0472">Membrane</keyword>
<gene>
    <name evidence="2" type="ORF">PVC01_020023100</name>
</gene>
<dbReference type="AlphaFoldDB" id="A0A1G4H754"/>
<feature type="transmembrane region" description="Helical" evidence="1">
    <location>
        <begin position="67"/>
        <end position="94"/>
    </location>
</feature>
<proteinExistence type="predicted"/>
<accession>A0A1G4H754</accession>
<evidence type="ECO:0000313" key="2">
    <source>
        <dbReference type="EMBL" id="SCO70724.1"/>
    </source>
</evidence>